<accession>A0ABU0IS33</accession>
<reference evidence="1 2" key="1">
    <citation type="submission" date="2023-07" db="EMBL/GenBank/DDBJ databases">
        <title>Genomic Encyclopedia of Type Strains, Phase IV (KMG-IV): sequencing the most valuable type-strain genomes for metagenomic binning, comparative biology and taxonomic classification.</title>
        <authorList>
            <person name="Goeker M."/>
        </authorList>
    </citation>
    <scope>NUCLEOTIDE SEQUENCE [LARGE SCALE GENOMIC DNA]</scope>
    <source>
        <strain evidence="1 2">DSM 18695</strain>
    </source>
</reference>
<evidence type="ECO:0000313" key="2">
    <source>
        <dbReference type="Proteomes" id="UP001228905"/>
    </source>
</evidence>
<comment type="caution">
    <text evidence="1">The sequence shown here is derived from an EMBL/GenBank/DDBJ whole genome shotgun (WGS) entry which is preliminary data.</text>
</comment>
<dbReference type="RefSeq" id="WP_307348601.1">
    <property type="nucleotide sequence ID" value="NZ_JAUSVS010000002.1"/>
</dbReference>
<proteinExistence type="predicted"/>
<organism evidence="1 2">
    <name type="scientific">Caulobacter ginsengisoli</name>
    <dbReference type="NCBI Taxonomy" id="400775"/>
    <lineage>
        <taxon>Bacteria</taxon>
        <taxon>Pseudomonadati</taxon>
        <taxon>Pseudomonadota</taxon>
        <taxon>Alphaproteobacteria</taxon>
        <taxon>Caulobacterales</taxon>
        <taxon>Caulobacteraceae</taxon>
        <taxon>Caulobacter</taxon>
    </lineage>
</organism>
<gene>
    <name evidence="1" type="ORF">QO010_001932</name>
</gene>
<evidence type="ECO:0008006" key="3">
    <source>
        <dbReference type="Google" id="ProtNLM"/>
    </source>
</evidence>
<protein>
    <recommendedName>
        <fullName evidence="3">Lipoprotein</fullName>
    </recommendedName>
</protein>
<dbReference type="Proteomes" id="UP001228905">
    <property type="component" value="Unassembled WGS sequence"/>
</dbReference>
<keyword evidence="2" id="KW-1185">Reference proteome</keyword>
<evidence type="ECO:0000313" key="1">
    <source>
        <dbReference type="EMBL" id="MDQ0464161.1"/>
    </source>
</evidence>
<name>A0ABU0IS33_9CAUL</name>
<dbReference type="EMBL" id="JAUSVS010000002">
    <property type="protein sequence ID" value="MDQ0464161.1"/>
    <property type="molecule type" value="Genomic_DNA"/>
</dbReference>
<dbReference type="PROSITE" id="PS51257">
    <property type="entry name" value="PROKAR_LIPOPROTEIN"/>
    <property type="match status" value="1"/>
</dbReference>
<sequence length="178" mass="19258">MKRCGAVLLAAIALAGCAKPRTPGVYDLTVGEAYQRLVENELKDLVYARQCGILIHVSPEGLANNQVVWHVRSSGQEVLQFTALLTPVGDKQTKVDIQIPPGPDGKEAYSHDQFYTRPAFNQPLRPAIDEQIAAILEGRPFDVSQIGAPTDSVCNAQRGGLETGARFRVDDKPGEGGY</sequence>